<keyword evidence="10" id="KW-1185">Reference proteome</keyword>
<evidence type="ECO:0000256" key="4">
    <source>
        <dbReference type="ARBA" id="ARBA00013043"/>
    </source>
</evidence>
<accession>A0ABT2NLF9</accession>
<dbReference type="InterPro" id="IPR006157">
    <property type="entry name" value="FolB_dom"/>
</dbReference>
<dbReference type="EMBL" id="JAOCQF010000001">
    <property type="protein sequence ID" value="MCT8329751.1"/>
    <property type="molecule type" value="Genomic_DNA"/>
</dbReference>
<dbReference type="Gene3D" id="3.30.1130.10">
    <property type="match status" value="1"/>
</dbReference>
<dbReference type="Pfam" id="PF02152">
    <property type="entry name" value="FolB"/>
    <property type="match status" value="1"/>
</dbReference>
<dbReference type="PANTHER" id="PTHR42844">
    <property type="entry name" value="DIHYDRONEOPTERIN ALDOLASE 1-RELATED"/>
    <property type="match status" value="1"/>
</dbReference>
<keyword evidence="6" id="KW-0456">Lyase</keyword>
<evidence type="ECO:0000256" key="5">
    <source>
        <dbReference type="ARBA" id="ARBA00022909"/>
    </source>
</evidence>
<evidence type="ECO:0000256" key="3">
    <source>
        <dbReference type="ARBA" id="ARBA00005708"/>
    </source>
</evidence>
<reference evidence="10" key="1">
    <citation type="submission" date="2023-07" db="EMBL/GenBank/DDBJ databases">
        <title>Defluviimonas sediminis sp. nov., isolated from mangrove sediment.</title>
        <authorList>
            <person name="Liu L."/>
            <person name="Li J."/>
            <person name="Huang Y."/>
            <person name="Pan J."/>
            <person name="Li M."/>
        </authorList>
    </citation>
    <scope>NUCLEOTIDE SEQUENCE [LARGE SCALE GENOMIC DNA]</scope>
    <source>
        <strain evidence="10">FT324</strain>
    </source>
</reference>
<evidence type="ECO:0000256" key="6">
    <source>
        <dbReference type="ARBA" id="ARBA00023239"/>
    </source>
</evidence>
<comment type="similarity">
    <text evidence="3">Belongs to the DHNA family.</text>
</comment>
<dbReference type="NCBIfam" id="TIGR00526">
    <property type="entry name" value="folB_dom"/>
    <property type="match status" value="1"/>
</dbReference>
<comment type="pathway">
    <text evidence="2">Cofactor biosynthesis; tetrahydrofolate biosynthesis; 2-amino-4-hydroxy-6-hydroxymethyl-7,8-dihydropteridine diphosphate from 7,8-dihydroneopterin triphosphate: step 3/4.</text>
</comment>
<name>A0ABT2NLF9_9RHOB</name>
<evidence type="ECO:0000313" key="9">
    <source>
        <dbReference type="EMBL" id="MCT8329751.1"/>
    </source>
</evidence>
<feature type="domain" description="Dihydroneopterin aldolase/epimerase" evidence="8">
    <location>
        <begin position="26"/>
        <end position="134"/>
    </location>
</feature>
<dbReference type="Proteomes" id="UP001205601">
    <property type="component" value="Unassembled WGS sequence"/>
</dbReference>
<dbReference type="PANTHER" id="PTHR42844:SF1">
    <property type="entry name" value="DIHYDRONEOPTERIN ALDOLASE 1-RELATED"/>
    <property type="match status" value="1"/>
</dbReference>
<dbReference type="SUPFAM" id="SSF55620">
    <property type="entry name" value="Tetrahydrobiopterin biosynthesis enzymes-like"/>
    <property type="match status" value="1"/>
</dbReference>
<evidence type="ECO:0000256" key="1">
    <source>
        <dbReference type="ARBA" id="ARBA00001353"/>
    </source>
</evidence>
<comment type="caution">
    <text evidence="9">The sequence shown here is derived from an EMBL/GenBank/DDBJ whole genome shotgun (WGS) entry which is preliminary data.</text>
</comment>
<sequence>MTDDIATAFDHPEARASAAGGLPDRLSLRDFVVSADIGAFQEERGATQRLRFNIVVEIAPLPAGLDDDVDRILSYDRLIEAVEAELAGSRLNLLETLAEGVAARILAEPQARRVFLRIEKLDRGPFALGVEIVRDAAALPIAGAGAPCPVVVYLAPEVAETIDLSALLDRYGSGPDPLILALGLPPGTHPETRPATRPDVVTEEARRRIALLAIEQRAWALAARDARLKVVATRTELDWALRHGRAAVWAPSKIVLDTPGAPLDKAADGWALALWLAELLGARRVVAHGTVTIPAGSRVPVERA</sequence>
<organism evidence="9 10">
    <name type="scientific">Albidovulum sediminis</name>
    <dbReference type="NCBI Taxonomy" id="3066345"/>
    <lineage>
        <taxon>Bacteria</taxon>
        <taxon>Pseudomonadati</taxon>
        <taxon>Pseudomonadota</taxon>
        <taxon>Alphaproteobacteria</taxon>
        <taxon>Rhodobacterales</taxon>
        <taxon>Paracoccaceae</taxon>
        <taxon>Albidovulum</taxon>
    </lineage>
</organism>
<gene>
    <name evidence="9" type="ORF">N5I32_09525</name>
</gene>
<dbReference type="RefSeq" id="WP_261495221.1">
    <property type="nucleotide sequence ID" value="NZ_JAOCQF010000001.1"/>
</dbReference>
<evidence type="ECO:0000256" key="2">
    <source>
        <dbReference type="ARBA" id="ARBA00005013"/>
    </source>
</evidence>
<evidence type="ECO:0000259" key="8">
    <source>
        <dbReference type="SMART" id="SM00905"/>
    </source>
</evidence>
<evidence type="ECO:0000313" key="10">
    <source>
        <dbReference type="Proteomes" id="UP001205601"/>
    </source>
</evidence>
<dbReference type="InterPro" id="IPR006156">
    <property type="entry name" value="Dihydroneopterin_aldolase"/>
</dbReference>
<dbReference type="SMART" id="SM00905">
    <property type="entry name" value="FolB"/>
    <property type="match status" value="1"/>
</dbReference>
<comment type="catalytic activity">
    <reaction evidence="1">
        <text>7,8-dihydroneopterin = 6-hydroxymethyl-7,8-dihydropterin + glycolaldehyde</text>
        <dbReference type="Rhea" id="RHEA:10540"/>
        <dbReference type="ChEBI" id="CHEBI:17001"/>
        <dbReference type="ChEBI" id="CHEBI:17071"/>
        <dbReference type="ChEBI" id="CHEBI:44841"/>
        <dbReference type="EC" id="4.1.2.25"/>
    </reaction>
</comment>
<evidence type="ECO:0000256" key="7">
    <source>
        <dbReference type="ARBA" id="ARBA00032903"/>
    </source>
</evidence>
<protein>
    <recommendedName>
        <fullName evidence="4">dihydroneopterin aldolase</fullName>
        <ecNumber evidence="4">4.1.2.25</ecNumber>
    </recommendedName>
    <alternativeName>
        <fullName evidence="7">7,8-dihydroneopterin aldolase</fullName>
    </alternativeName>
</protein>
<dbReference type="InterPro" id="IPR043133">
    <property type="entry name" value="GTP-CH-I_C/QueF"/>
</dbReference>
<proteinExistence type="inferred from homology"/>
<keyword evidence="5" id="KW-0289">Folate biosynthesis</keyword>
<dbReference type="EC" id="4.1.2.25" evidence="4"/>